<comment type="caution">
    <text evidence="5">The sequence shown here is derived from an EMBL/GenBank/DDBJ whole genome shotgun (WGS) entry which is preliminary data.</text>
</comment>
<evidence type="ECO:0000256" key="3">
    <source>
        <dbReference type="ARBA" id="ARBA00023163"/>
    </source>
</evidence>
<keyword evidence="1" id="KW-0805">Transcription regulation</keyword>
<evidence type="ECO:0000313" key="6">
    <source>
        <dbReference type="Proteomes" id="UP001500603"/>
    </source>
</evidence>
<feature type="domain" description="HTH tetR-type" evidence="4">
    <location>
        <begin position="28"/>
        <end position="60"/>
    </location>
</feature>
<protein>
    <submittedName>
        <fullName evidence="5">TetR/AcrR family transcriptional regulator</fullName>
    </submittedName>
</protein>
<dbReference type="PANTHER" id="PTHR30055:SF234">
    <property type="entry name" value="HTH-TYPE TRANSCRIPTIONAL REGULATOR BETI"/>
    <property type="match status" value="1"/>
</dbReference>
<dbReference type="PANTHER" id="PTHR30055">
    <property type="entry name" value="HTH-TYPE TRANSCRIPTIONAL REGULATOR RUTR"/>
    <property type="match status" value="1"/>
</dbReference>
<evidence type="ECO:0000256" key="2">
    <source>
        <dbReference type="ARBA" id="ARBA00023125"/>
    </source>
</evidence>
<evidence type="ECO:0000313" key="5">
    <source>
        <dbReference type="EMBL" id="GAA5066645.1"/>
    </source>
</evidence>
<reference evidence="6" key="1">
    <citation type="journal article" date="2019" name="Int. J. Syst. Evol. Microbiol.">
        <title>The Global Catalogue of Microorganisms (GCM) 10K type strain sequencing project: providing services to taxonomists for standard genome sequencing and annotation.</title>
        <authorList>
            <consortium name="The Broad Institute Genomics Platform"/>
            <consortium name="The Broad Institute Genome Sequencing Center for Infectious Disease"/>
            <person name="Wu L."/>
            <person name="Ma J."/>
        </authorList>
    </citation>
    <scope>NUCLEOTIDE SEQUENCE [LARGE SCALE GENOMIC DNA]</scope>
    <source>
        <strain evidence="6">JCM 18298</strain>
    </source>
</reference>
<evidence type="ECO:0000256" key="1">
    <source>
        <dbReference type="ARBA" id="ARBA00023015"/>
    </source>
</evidence>
<dbReference type="EMBL" id="BAABJM010000007">
    <property type="protein sequence ID" value="GAA5066645.1"/>
    <property type="molecule type" value="Genomic_DNA"/>
</dbReference>
<organism evidence="5 6">
    <name type="scientific">Nocardia callitridis</name>
    <dbReference type="NCBI Taxonomy" id="648753"/>
    <lineage>
        <taxon>Bacteria</taxon>
        <taxon>Bacillati</taxon>
        <taxon>Actinomycetota</taxon>
        <taxon>Actinomycetes</taxon>
        <taxon>Mycobacteriales</taxon>
        <taxon>Nocardiaceae</taxon>
        <taxon>Nocardia</taxon>
    </lineage>
</organism>
<proteinExistence type="predicted"/>
<gene>
    <name evidence="5" type="ORF">GCM10023318_55080</name>
</gene>
<dbReference type="InterPro" id="IPR036271">
    <property type="entry name" value="Tet_transcr_reg_TetR-rel_C_sf"/>
</dbReference>
<dbReference type="Pfam" id="PF00440">
    <property type="entry name" value="TetR_N"/>
    <property type="match status" value="1"/>
</dbReference>
<keyword evidence="6" id="KW-1185">Reference proteome</keyword>
<dbReference type="Proteomes" id="UP001500603">
    <property type="component" value="Unassembled WGS sequence"/>
</dbReference>
<dbReference type="RefSeq" id="WP_345499076.1">
    <property type="nucleotide sequence ID" value="NZ_BAABJM010000007.1"/>
</dbReference>
<dbReference type="InterPro" id="IPR050109">
    <property type="entry name" value="HTH-type_TetR-like_transc_reg"/>
</dbReference>
<dbReference type="Gene3D" id="1.10.357.10">
    <property type="entry name" value="Tetracycline Repressor, domain 2"/>
    <property type="match status" value="1"/>
</dbReference>
<dbReference type="InterPro" id="IPR009057">
    <property type="entry name" value="Homeodomain-like_sf"/>
</dbReference>
<dbReference type="InterPro" id="IPR001647">
    <property type="entry name" value="HTH_TetR"/>
</dbReference>
<keyword evidence="2" id="KW-0238">DNA-binding</keyword>
<dbReference type="SUPFAM" id="SSF48498">
    <property type="entry name" value="Tetracyclin repressor-like, C-terminal domain"/>
    <property type="match status" value="1"/>
</dbReference>
<dbReference type="SUPFAM" id="SSF46689">
    <property type="entry name" value="Homeodomain-like"/>
    <property type="match status" value="1"/>
</dbReference>
<dbReference type="Gene3D" id="1.10.10.60">
    <property type="entry name" value="Homeodomain-like"/>
    <property type="match status" value="1"/>
</dbReference>
<accession>A0ABP9KVG3</accession>
<evidence type="ECO:0000259" key="4">
    <source>
        <dbReference type="Pfam" id="PF00440"/>
    </source>
</evidence>
<name>A0ABP9KVG3_9NOCA</name>
<sequence>MAGARGNQRTYRSPLREEAARRTRETVVAAAAEVFCAEGYTGATIEQITARAGVSRPTVFGVGTKAQLFALARQRAATGGRLAANDEHFRQLMAIPDAHRLLTEFAAFTAGISQRLGPLQLALEQAAGTEPELAQLLESSQQELVECARGIVTAAAATGSLRSDITQETATDVLWLQIQPANYRRLVHERGWSHRAFEDWHAATMINALLGPRTTAGKPA</sequence>
<keyword evidence="3" id="KW-0804">Transcription</keyword>